<reference evidence="2 3" key="1">
    <citation type="submission" date="2022-03" db="EMBL/GenBank/DDBJ databases">
        <title>Genomic signatures underlying metal tolerance in selected Arctic bacterial isolates.</title>
        <authorList>
            <person name="Thomas F.A."/>
            <person name="Venkatachalam S."/>
            <person name="Krishnan K.P."/>
        </authorList>
    </citation>
    <scope>NUCLEOTIDE SEQUENCE [LARGE SCALE GENOMIC DNA]</scope>
    <source>
        <strain evidence="2 3">HM116</strain>
    </source>
</reference>
<organism evidence="2 3">
    <name type="scientific">Vreelandella neptunia</name>
    <dbReference type="NCBI Taxonomy" id="115551"/>
    <lineage>
        <taxon>Bacteria</taxon>
        <taxon>Pseudomonadati</taxon>
        <taxon>Pseudomonadota</taxon>
        <taxon>Gammaproteobacteria</taxon>
        <taxon>Oceanospirillales</taxon>
        <taxon>Halomonadaceae</taxon>
        <taxon>Vreelandella</taxon>
    </lineage>
</organism>
<dbReference type="InterPro" id="IPR036249">
    <property type="entry name" value="Thioredoxin-like_sf"/>
</dbReference>
<dbReference type="PANTHER" id="PTHR43968:SF6">
    <property type="entry name" value="GLUTATHIONE S-TRANSFERASE OMEGA"/>
    <property type="match status" value="1"/>
</dbReference>
<dbReference type="SUPFAM" id="SSF47616">
    <property type="entry name" value="GST C-terminal domain-like"/>
    <property type="match status" value="1"/>
</dbReference>
<evidence type="ECO:0000259" key="1">
    <source>
        <dbReference type="PROSITE" id="PS50404"/>
    </source>
</evidence>
<evidence type="ECO:0000313" key="2">
    <source>
        <dbReference type="EMBL" id="MCH4810553.1"/>
    </source>
</evidence>
<dbReference type="Proteomes" id="UP001320609">
    <property type="component" value="Unassembled WGS sequence"/>
</dbReference>
<protein>
    <submittedName>
        <fullName evidence="2">Glutathione S-transferase family protein</fullName>
    </submittedName>
</protein>
<dbReference type="EMBL" id="JAKVTW010000002">
    <property type="protein sequence ID" value="MCH4810553.1"/>
    <property type="molecule type" value="Genomic_DNA"/>
</dbReference>
<dbReference type="PROSITE" id="PS50404">
    <property type="entry name" value="GST_NTER"/>
    <property type="match status" value="1"/>
</dbReference>
<accession>A0ABS9S359</accession>
<proteinExistence type="predicted"/>
<dbReference type="SUPFAM" id="SSF52833">
    <property type="entry name" value="Thioredoxin-like"/>
    <property type="match status" value="1"/>
</dbReference>
<comment type="caution">
    <text evidence="2">The sequence shown here is derived from an EMBL/GenBank/DDBJ whole genome shotgun (WGS) entry which is preliminary data.</text>
</comment>
<name>A0ABS9S359_9GAMM</name>
<feature type="domain" description="GST N-terminal" evidence="1">
    <location>
        <begin position="3"/>
        <end position="84"/>
    </location>
</feature>
<gene>
    <name evidence="2" type="ORF">MLE19_04335</name>
</gene>
<dbReference type="Pfam" id="PF13409">
    <property type="entry name" value="GST_N_2"/>
    <property type="match status" value="1"/>
</dbReference>
<evidence type="ECO:0000313" key="3">
    <source>
        <dbReference type="Proteomes" id="UP001320609"/>
    </source>
</evidence>
<dbReference type="Gene3D" id="1.20.1050.10">
    <property type="match status" value="1"/>
</dbReference>
<dbReference type="CDD" id="cd03205">
    <property type="entry name" value="GST_C_6"/>
    <property type="match status" value="1"/>
</dbReference>
<dbReference type="InterPro" id="IPR050983">
    <property type="entry name" value="GST_Omega/HSP26"/>
</dbReference>
<dbReference type="PANTHER" id="PTHR43968">
    <property type="match status" value="1"/>
</dbReference>
<keyword evidence="3" id="KW-1185">Reference proteome</keyword>
<dbReference type="InterPro" id="IPR036282">
    <property type="entry name" value="Glutathione-S-Trfase_C_sf"/>
</dbReference>
<dbReference type="RefSeq" id="WP_240716857.1">
    <property type="nucleotide sequence ID" value="NZ_JAKVTW010000002.1"/>
</dbReference>
<dbReference type="Gene3D" id="3.40.30.10">
    <property type="entry name" value="Glutaredoxin"/>
    <property type="match status" value="1"/>
</dbReference>
<sequence>MTNNCKLYYASMSPFVRKARIVAREVGWSLDLISVFASPIAPPEDLVRVNPLAKIPALRIPTGEVLFDSPVICRYLGEGTELYPTELALWRALRREALADGLIEAALLARYETTLRPEPRRWSDWVESQMGKVARCLEVMSHEVGDAEEPDIGDIATGCALAYLDFRYPQLTWRTDFPALAAFAEALNKRPAFQDTQPK</sequence>
<dbReference type="InterPro" id="IPR004045">
    <property type="entry name" value="Glutathione_S-Trfase_N"/>
</dbReference>
<dbReference type="Pfam" id="PF13410">
    <property type="entry name" value="GST_C_2"/>
    <property type="match status" value="1"/>
</dbReference>